<evidence type="ECO:0000256" key="2">
    <source>
        <dbReference type="ARBA" id="ARBA00023125"/>
    </source>
</evidence>
<feature type="compositionally biased region" description="Basic residues" evidence="5">
    <location>
        <begin position="196"/>
        <end position="205"/>
    </location>
</feature>
<reference evidence="7 8" key="1">
    <citation type="submission" date="2016-12" db="EMBL/GenBank/DDBJ databases">
        <title>The draft genome sequence of HSLHS2.</title>
        <authorList>
            <person name="Hu D."/>
            <person name="Wang L."/>
            <person name="Shao Z."/>
        </authorList>
    </citation>
    <scope>NUCLEOTIDE SEQUENCE [LARGE SCALE GENOMIC DNA]</scope>
    <source>
        <strain evidence="7">MCCC 1A06712</strain>
    </source>
</reference>
<dbReference type="InterPro" id="IPR001647">
    <property type="entry name" value="HTH_TetR"/>
</dbReference>
<dbReference type="PROSITE" id="PS50977">
    <property type="entry name" value="HTH_TETR_2"/>
    <property type="match status" value="1"/>
</dbReference>
<evidence type="ECO:0000313" key="8">
    <source>
        <dbReference type="Proteomes" id="UP000194664"/>
    </source>
</evidence>
<dbReference type="RefSeq" id="WP_086451518.1">
    <property type="nucleotide sequence ID" value="NZ_MSPP01000003.1"/>
</dbReference>
<dbReference type="AlphaFoldDB" id="A0A251WX83"/>
<keyword evidence="1" id="KW-0805">Transcription regulation</keyword>
<dbReference type="Proteomes" id="UP000194664">
    <property type="component" value="Unassembled WGS sequence"/>
</dbReference>
<evidence type="ECO:0000256" key="1">
    <source>
        <dbReference type="ARBA" id="ARBA00023015"/>
    </source>
</evidence>
<dbReference type="InterPro" id="IPR009057">
    <property type="entry name" value="Homeodomain-like_sf"/>
</dbReference>
<dbReference type="SUPFAM" id="SSF46689">
    <property type="entry name" value="Homeodomain-like"/>
    <property type="match status" value="1"/>
</dbReference>
<comment type="caution">
    <text evidence="7">The sequence shown here is derived from an EMBL/GenBank/DDBJ whole genome shotgun (WGS) entry which is preliminary data.</text>
</comment>
<dbReference type="PANTHER" id="PTHR30055">
    <property type="entry name" value="HTH-TYPE TRANSCRIPTIONAL REGULATOR RUTR"/>
    <property type="match status" value="1"/>
</dbReference>
<dbReference type="SUPFAM" id="SSF48498">
    <property type="entry name" value="Tetracyclin repressor-like, C-terminal domain"/>
    <property type="match status" value="1"/>
</dbReference>
<dbReference type="InterPro" id="IPR036271">
    <property type="entry name" value="Tet_transcr_reg_TetR-rel_C_sf"/>
</dbReference>
<proteinExistence type="predicted"/>
<dbReference type="GO" id="GO:0003700">
    <property type="term" value="F:DNA-binding transcription factor activity"/>
    <property type="evidence" value="ECO:0007669"/>
    <property type="project" value="TreeGrafter"/>
</dbReference>
<dbReference type="GO" id="GO:0000976">
    <property type="term" value="F:transcription cis-regulatory region binding"/>
    <property type="evidence" value="ECO:0007669"/>
    <property type="project" value="TreeGrafter"/>
</dbReference>
<feature type="region of interest" description="Disordered" evidence="5">
    <location>
        <begin position="180"/>
        <end position="205"/>
    </location>
</feature>
<feature type="domain" description="HTH tetR-type" evidence="6">
    <location>
        <begin position="2"/>
        <end position="62"/>
    </location>
</feature>
<protein>
    <recommendedName>
        <fullName evidence="6">HTH tetR-type domain-containing protein</fullName>
    </recommendedName>
</protein>
<evidence type="ECO:0000259" key="6">
    <source>
        <dbReference type="PROSITE" id="PS50977"/>
    </source>
</evidence>
<gene>
    <name evidence="7" type="ORF">BVC71_10005</name>
</gene>
<accession>A0A251WX83</accession>
<keyword evidence="8" id="KW-1185">Reference proteome</keyword>
<dbReference type="OrthoDB" id="5292901at2"/>
<evidence type="ECO:0000313" key="7">
    <source>
        <dbReference type="EMBL" id="OUD09037.1"/>
    </source>
</evidence>
<evidence type="ECO:0000256" key="5">
    <source>
        <dbReference type="SAM" id="MobiDB-lite"/>
    </source>
</evidence>
<dbReference type="EMBL" id="MSPP01000003">
    <property type="protein sequence ID" value="OUD09037.1"/>
    <property type="molecule type" value="Genomic_DNA"/>
</dbReference>
<evidence type="ECO:0000256" key="4">
    <source>
        <dbReference type="PROSITE-ProRule" id="PRU00335"/>
    </source>
</evidence>
<organism evidence="7 8">
    <name type="scientific">Marivivens niveibacter</name>
    <dbReference type="NCBI Taxonomy" id="1930667"/>
    <lineage>
        <taxon>Bacteria</taxon>
        <taxon>Pseudomonadati</taxon>
        <taxon>Pseudomonadota</taxon>
        <taxon>Alphaproteobacteria</taxon>
        <taxon>Rhodobacterales</taxon>
        <taxon>Paracoccaceae</taxon>
        <taxon>Marivivens group</taxon>
        <taxon>Marivivens</taxon>
    </lineage>
</organism>
<dbReference type="Gene3D" id="1.10.357.10">
    <property type="entry name" value="Tetracycline Repressor, domain 2"/>
    <property type="match status" value="1"/>
</dbReference>
<sequence>MTDRRTAIKSAALAGFLENGYAATTITQIGRKSGSTVGSIYHAFSGKAAIAYEIWMDGQPEDFATVMANASNKPRKAIAALIEHYLNWGWSNPDLYRFHRDLMMRSKSDPDFAPLTVEIETQMRECAAIFQTWVNDGGIQDVDWSVASALIFGPADHYLESSAGKNDDLAATLANAAWQGLKPSKNDNAQTDKKNKKDKGGKKSK</sequence>
<keyword evidence="2 4" id="KW-0238">DNA-binding</keyword>
<keyword evidence="3" id="KW-0804">Transcription</keyword>
<dbReference type="Pfam" id="PF00440">
    <property type="entry name" value="TetR_N"/>
    <property type="match status" value="1"/>
</dbReference>
<dbReference type="InterPro" id="IPR023772">
    <property type="entry name" value="DNA-bd_HTH_TetR-type_CS"/>
</dbReference>
<feature type="DNA-binding region" description="H-T-H motif" evidence="4">
    <location>
        <begin position="25"/>
        <end position="44"/>
    </location>
</feature>
<name>A0A251WX83_9RHOB</name>
<dbReference type="PROSITE" id="PS01081">
    <property type="entry name" value="HTH_TETR_1"/>
    <property type="match status" value="1"/>
</dbReference>
<evidence type="ECO:0000256" key="3">
    <source>
        <dbReference type="ARBA" id="ARBA00023163"/>
    </source>
</evidence>
<dbReference type="PANTHER" id="PTHR30055:SF234">
    <property type="entry name" value="HTH-TYPE TRANSCRIPTIONAL REGULATOR BETI"/>
    <property type="match status" value="1"/>
</dbReference>
<dbReference type="InterPro" id="IPR050109">
    <property type="entry name" value="HTH-type_TetR-like_transc_reg"/>
</dbReference>